<dbReference type="Proteomes" id="UP000198824">
    <property type="component" value="Unassembled WGS sequence"/>
</dbReference>
<protein>
    <recommendedName>
        <fullName evidence="2">DUF4178 domain-containing protein</fullName>
    </recommendedName>
</protein>
<evidence type="ECO:0000259" key="2">
    <source>
        <dbReference type="Pfam" id="PF13785"/>
    </source>
</evidence>
<accession>A0A1I6K1E6</accession>
<keyword evidence="4" id="KW-1185">Reference proteome</keyword>
<dbReference type="InterPro" id="IPR025235">
    <property type="entry name" value="DUF4178"/>
</dbReference>
<dbReference type="STRING" id="1166337.SAMN05192580_1160"/>
<keyword evidence="1" id="KW-0812">Transmembrane</keyword>
<sequence length="413" mass="44955">MSSAAPALAVRALTCPNCGGAIEMRAAGSTVSFICPHCGSTLDATDRDLALLTRAHKAMKRPRIALGTRGTIEGTEWQAVGYMERVSEDGGWSEYLLFNPYRGYRFLVDSDDGFYLGELLDRAPEGGEDRVTLDGNRFTLDEPAYPARVTFVVGEFYWRVAVGETVDILDYSGPGGISLSAETNEQERTWTRSRRLDGGKVMLAFGIQQSARATRPPGPGSAIPGALLVAFLTVVALLIVSAAGYARRPLLASGTIDLPVDGPTRMTVITPITLTEPDALTIETRGGRLSNQWVEYDYSLVDRRTQTSYDSSAVAEYYSGGSGDDSWSEGDSSPHTALLGVPAGTYDLIVEASARNWPERGISSFGTGETITSRIRVRRGVSSMDSFWFSLFLVALWPGFLIWRAIKRKDEED</sequence>
<organism evidence="3 4">
    <name type="scientific">Sphingomonas jatrophae</name>
    <dbReference type="NCBI Taxonomy" id="1166337"/>
    <lineage>
        <taxon>Bacteria</taxon>
        <taxon>Pseudomonadati</taxon>
        <taxon>Pseudomonadota</taxon>
        <taxon>Alphaproteobacteria</taxon>
        <taxon>Sphingomonadales</taxon>
        <taxon>Sphingomonadaceae</taxon>
        <taxon>Sphingomonas</taxon>
    </lineage>
</organism>
<dbReference type="OrthoDB" id="228033at2"/>
<name>A0A1I6K1E6_9SPHN</name>
<evidence type="ECO:0000256" key="1">
    <source>
        <dbReference type="SAM" id="Phobius"/>
    </source>
</evidence>
<keyword evidence="1" id="KW-1133">Transmembrane helix</keyword>
<feature type="transmembrane region" description="Helical" evidence="1">
    <location>
        <begin position="386"/>
        <end position="406"/>
    </location>
</feature>
<feature type="domain" description="DUF4178" evidence="2">
    <location>
        <begin position="66"/>
        <end position="197"/>
    </location>
</feature>
<dbReference type="EMBL" id="FOZG01000001">
    <property type="protein sequence ID" value="SFR84640.1"/>
    <property type="molecule type" value="Genomic_DNA"/>
</dbReference>
<evidence type="ECO:0000313" key="4">
    <source>
        <dbReference type="Proteomes" id="UP000198824"/>
    </source>
</evidence>
<keyword evidence="1" id="KW-0472">Membrane</keyword>
<reference evidence="3 4" key="1">
    <citation type="submission" date="2016-10" db="EMBL/GenBank/DDBJ databases">
        <authorList>
            <person name="de Groot N.N."/>
        </authorList>
    </citation>
    <scope>NUCLEOTIDE SEQUENCE [LARGE SCALE GENOMIC DNA]</scope>
    <source>
        <strain evidence="3 4">S5-249</strain>
    </source>
</reference>
<dbReference type="RefSeq" id="WP_093312077.1">
    <property type="nucleotide sequence ID" value="NZ_FOZG01000001.1"/>
</dbReference>
<evidence type="ECO:0000313" key="3">
    <source>
        <dbReference type="EMBL" id="SFR84640.1"/>
    </source>
</evidence>
<dbReference type="AlphaFoldDB" id="A0A1I6K1E6"/>
<feature type="transmembrane region" description="Helical" evidence="1">
    <location>
        <begin position="222"/>
        <end position="246"/>
    </location>
</feature>
<dbReference type="Pfam" id="PF13785">
    <property type="entry name" value="DUF4178"/>
    <property type="match status" value="1"/>
</dbReference>
<gene>
    <name evidence="3" type="ORF">SAMN05192580_1160</name>
</gene>
<proteinExistence type="predicted"/>